<evidence type="ECO:0000313" key="1">
    <source>
        <dbReference type="EMBL" id="GAH72638.1"/>
    </source>
</evidence>
<dbReference type="AlphaFoldDB" id="X1JS60"/>
<gene>
    <name evidence="1" type="ORF">S03H2_41770</name>
</gene>
<accession>X1JS60</accession>
<dbReference type="EMBL" id="BARU01025967">
    <property type="protein sequence ID" value="GAH72638.1"/>
    <property type="molecule type" value="Genomic_DNA"/>
</dbReference>
<organism evidence="1">
    <name type="scientific">marine sediment metagenome</name>
    <dbReference type="NCBI Taxonomy" id="412755"/>
    <lineage>
        <taxon>unclassified sequences</taxon>
        <taxon>metagenomes</taxon>
        <taxon>ecological metagenomes</taxon>
    </lineage>
</organism>
<proteinExistence type="predicted"/>
<reference evidence="1" key="1">
    <citation type="journal article" date="2014" name="Front. Microbiol.">
        <title>High frequency of phylogenetically diverse reductive dehalogenase-homologous genes in deep subseafloor sedimentary metagenomes.</title>
        <authorList>
            <person name="Kawai M."/>
            <person name="Futagami T."/>
            <person name="Toyoda A."/>
            <person name="Takaki Y."/>
            <person name="Nishi S."/>
            <person name="Hori S."/>
            <person name="Arai W."/>
            <person name="Tsubouchi T."/>
            <person name="Morono Y."/>
            <person name="Uchiyama I."/>
            <person name="Ito T."/>
            <person name="Fujiyama A."/>
            <person name="Inagaki F."/>
            <person name="Takami H."/>
        </authorList>
    </citation>
    <scope>NUCLEOTIDE SEQUENCE</scope>
    <source>
        <strain evidence="1">Expedition CK06-06</strain>
    </source>
</reference>
<protein>
    <submittedName>
        <fullName evidence="1">Uncharacterized protein</fullName>
    </submittedName>
</protein>
<name>X1JS60_9ZZZZ</name>
<feature type="non-terminal residue" evidence="1">
    <location>
        <position position="174"/>
    </location>
</feature>
<sequence>MLKLDSNMLDKRLSNFIGYGNLNADFWFIGYEEGCSKDIRDVQFRLRVPGLQDILKAHKELKEKRIDENALNWFEEGKYQTTWGALIKILLIAKGDFEQEIATETLSHTSLLKKVKYYQSNLWGRFDNETLVAELLPLPSKSSSEWHKGYSNSDISFLKSRKDYIEAVKTKRIE</sequence>
<comment type="caution">
    <text evidence="1">The sequence shown here is derived from an EMBL/GenBank/DDBJ whole genome shotgun (WGS) entry which is preliminary data.</text>
</comment>